<name>A0A518G8N4_9BACT</name>
<organism evidence="1 2">
    <name type="scientific">Aureliella helgolandensis</name>
    <dbReference type="NCBI Taxonomy" id="2527968"/>
    <lineage>
        <taxon>Bacteria</taxon>
        <taxon>Pseudomonadati</taxon>
        <taxon>Planctomycetota</taxon>
        <taxon>Planctomycetia</taxon>
        <taxon>Pirellulales</taxon>
        <taxon>Pirellulaceae</taxon>
        <taxon>Aureliella</taxon>
    </lineage>
</organism>
<dbReference type="EMBL" id="CP036298">
    <property type="protein sequence ID" value="QDV24945.1"/>
    <property type="molecule type" value="Genomic_DNA"/>
</dbReference>
<dbReference type="RefSeq" id="WP_145079342.1">
    <property type="nucleotide sequence ID" value="NZ_CP036298.1"/>
</dbReference>
<dbReference type="Gene3D" id="3.30.1980.10">
    <property type="entry name" value="Hypothetical protein YunC"/>
    <property type="match status" value="1"/>
</dbReference>
<dbReference type="InterPro" id="IPR014931">
    <property type="entry name" value="DUF1805"/>
</dbReference>
<accession>A0A518G8N4</accession>
<evidence type="ECO:0000313" key="2">
    <source>
        <dbReference type="Proteomes" id="UP000318017"/>
    </source>
</evidence>
<dbReference type="InterPro" id="IPR036493">
    <property type="entry name" value="YunC_sf"/>
</dbReference>
<dbReference type="Pfam" id="PF08827">
    <property type="entry name" value="DUF1805"/>
    <property type="match status" value="1"/>
</dbReference>
<reference evidence="1 2" key="1">
    <citation type="submission" date="2019-02" db="EMBL/GenBank/DDBJ databases">
        <title>Deep-cultivation of Planctomycetes and their phenomic and genomic characterization uncovers novel biology.</title>
        <authorList>
            <person name="Wiegand S."/>
            <person name="Jogler M."/>
            <person name="Boedeker C."/>
            <person name="Pinto D."/>
            <person name="Vollmers J."/>
            <person name="Rivas-Marin E."/>
            <person name="Kohn T."/>
            <person name="Peeters S.H."/>
            <person name="Heuer A."/>
            <person name="Rast P."/>
            <person name="Oberbeckmann S."/>
            <person name="Bunk B."/>
            <person name="Jeske O."/>
            <person name="Meyerdierks A."/>
            <person name="Storesund J.E."/>
            <person name="Kallscheuer N."/>
            <person name="Luecker S."/>
            <person name="Lage O.M."/>
            <person name="Pohl T."/>
            <person name="Merkel B.J."/>
            <person name="Hornburger P."/>
            <person name="Mueller R.-W."/>
            <person name="Bruemmer F."/>
            <person name="Labrenz M."/>
            <person name="Spormann A.M."/>
            <person name="Op den Camp H."/>
            <person name="Overmann J."/>
            <person name="Amann R."/>
            <person name="Jetten M.S.M."/>
            <person name="Mascher T."/>
            <person name="Medema M.H."/>
            <person name="Devos D.P."/>
            <person name="Kaster A.-K."/>
            <person name="Ovreas L."/>
            <person name="Rohde M."/>
            <person name="Galperin M.Y."/>
            <person name="Jogler C."/>
        </authorList>
    </citation>
    <scope>NUCLEOTIDE SEQUENCE [LARGE SCALE GENOMIC DNA]</scope>
    <source>
        <strain evidence="1 2">Q31a</strain>
    </source>
</reference>
<dbReference type="AlphaFoldDB" id="A0A518G8N4"/>
<protein>
    <recommendedName>
        <fullName evidence="3">DUF1805 domain-containing protein</fullName>
    </recommendedName>
</protein>
<gene>
    <name evidence="1" type="ORF">Q31a_32670</name>
</gene>
<dbReference type="KEGG" id="ahel:Q31a_32670"/>
<evidence type="ECO:0000313" key="1">
    <source>
        <dbReference type="EMBL" id="QDV24945.1"/>
    </source>
</evidence>
<keyword evidence="2" id="KW-1185">Reference proteome</keyword>
<proteinExistence type="predicted"/>
<evidence type="ECO:0008006" key="3">
    <source>
        <dbReference type="Google" id="ProtNLM"/>
    </source>
</evidence>
<dbReference type="OrthoDB" id="278038at2"/>
<dbReference type="Proteomes" id="UP000318017">
    <property type="component" value="Chromosome"/>
</dbReference>
<dbReference type="SUPFAM" id="SSF102891">
    <property type="entry name" value="Hypothetical protein Ta1206"/>
    <property type="match status" value="1"/>
</dbReference>
<sequence length="110" mass="11716">MTNLPIAQQRQLMTPFGPAVGASYEWQGGQYCAIHTTNGVVGCGIYDLNCANEFGMAFAIAKGTPEHPLRQPEDLLEAKIVGVSTKASEFGIKIGMSGLDALEKLMVRGS</sequence>